<dbReference type="KEGG" id="psoj:PHYSODRAFT_535888"/>
<protein>
    <submittedName>
        <fullName evidence="2">Uncharacterized protein</fullName>
    </submittedName>
</protein>
<evidence type="ECO:0000256" key="1">
    <source>
        <dbReference type="SAM" id="Coils"/>
    </source>
</evidence>
<dbReference type="EMBL" id="JH159176">
    <property type="protein sequence ID" value="EGZ04681.1"/>
    <property type="molecule type" value="Genomic_DNA"/>
</dbReference>
<proteinExistence type="predicted"/>
<dbReference type="AlphaFoldDB" id="G5AII0"/>
<gene>
    <name evidence="2" type="ORF">PHYSODRAFT_535888</name>
</gene>
<feature type="non-terminal residue" evidence="2">
    <location>
        <position position="1"/>
    </location>
</feature>
<dbReference type="RefSeq" id="XP_009539881.1">
    <property type="nucleotide sequence ID" value="XM_009541586.1"/>
</dbReference>
<evidence type="ECO:0000313" key="3">
    <source>
        <dbReference type="Proteomes" id="UP000002640"/>
    </source>
</evidence>
<reference evidence="2 3" key="1">
    <citation type="journal article" date="2006" name="Science">
        <title>Phytophthora genome sequences uncover evolutionary origins and mechanisms of pathogenesis.</title>
        <authorList>
            <person name="Tyler B.M."/>
            <person name="Tripathy S."/>
            <person name="Zhang X."/>
            <person name="Dehal P."/>
            <person name="Jiang R.H."/>
            <person name="Aerts A."/>
            <person name="Arredondo F.D."/>
            <person name="Baxter L."/>
            <person name="Bensasson D."/>
            <person name="Beynon J.L."/>
            <person name="Chapman J."/>
            <person name="Damasceno C.M."/>
            <person name="Dorrance A.E."/>
            <person name="Dou D."/>
            <person name="Dickerman A.W."/>
            <person name="Dubchak I.L."/>
            <person name="Garbelotto M."/>
            <person name="Gijzen M."/>
            <person name="Gordon S.G."/>
            <person name="Govers F."/>
            <person name="Grunwald N.J."/>
            <person name="Huang W."/>
            <person name="Ivors K.L."/>
            <person name="Jones R.W."/>
            <person name="Kamoun S."/>
            <person name="Krampis K."/>
            <person name="Lamour K.H."/>
            <person name="Lee M.K."/>
            <person name="McDonald W.H."/>
            <person name="Medina M."/>
            <person name="Meijer H.J."/>
            <person name="Nordberg E.K."/>
            <person name="Maclean D.J."/>
            <person name="Ospina-Giraldo M.D."/>
            <person name="Morris P.F."/>
            <person name="Phuntumart V."/>
            <person name="Putnam N.H."/>
            <person name="Rash S."/>
            <person name="Rose J.K."/>
            <person name="Sakihama Y."/>
            <person name="Salamov A.A."/>
            <person name="Savidor A."/>
            <person name="Scheuring C.F."/>
            <person name="Smith B.M."/>
            <person name="Sobral B.W."/>
            <person name="Terry A."/>
            <person name="Torto-Alalibo T.A."/>
            <person name="Win J."/>
            <person name="Xu Z."/>
            <person name="Zhang H."/>
            <person name="Grigoriev I.V."/>
            <person name="Rokhsar D.S."/>
            <person name="Boore J.L."/>
        </authorList>
    </citation>
    <scope>NUCLEOTIDE SEQUENCE [LARGE SCALE GENOMIC DNA]</scope>
    <source>
        <strain evidence="2 3">P6497</strain>
    </source>
</reference>
<sequence>QLNRERRRLTQIWYRQKLKDHADTLEQQVQVLRDQVQKLEFQHQTISPRIIAEITPWSVVAEYFRLRAPPIQYYIELRCNSPNYPTLHESHARREFLQRAMAPDVIVENGRGVEAALEYWRFVSLSQPTFEIRAANVEQGPEGFIVAKTKTKVVLCEEMLRHAFPKLGESERGRSLAVKLLTSDSRRVDASVWKQTRVLSLSSESDWMTPMLRLLGNAEDLAFVFDGAYLTLDGRLNID</sequence>
<feature type="coiled-coil region" evidence="1">
    <location>
        <begin position="15"/>
        <end position="42"/>
    </location>
</feature>
<organism evidence="2 3">
    <name type="scientific">Phytophthora sojae (strain P6497)</name>
    <name type="common">Soybean stem and root rot agent</name>
    <name type="synonym">Phytophthora megasperma f. sp. glycines</name>
    <dbReference type="NCBI Taxonomy" id="1094619"/>
    <lineage>
        <taxon>Eukaryota</taxon>
        <taxon>Sar</taxon>
        <taxon>Stramenopiles</taxon>
        <taxon>Oomycota</taxon>
        <taxon>Peronosporomycetes</taxon>
        <taxon>Peronosporales</taxon>
        <taxon>Peronosporaceae</taxon>
        <taxon>Phytophthora</taxon>
    </lineage>
</organism>
<dbReference type="GeneID" id="20662188"/>
<accession>G5AII0</accession>
<dbReference type="Proteomes" id="UP000002640">
    <property type="component" value="Unassembled WGS sequence"/>
</dbReference>
<keyword evidence="1" id="KW-0175">Coiled coil</keyword>
<name>G5AII0_PHYSP</name>
<dbReference type="InParanoid" id="G5AII0"/>
<evidence type="ECO:0000313" key="2">
    <source>
        <dbReference type="EMBL" id="EGZ04681.1"/>
    </source>
</evidence>
<keyword evidence="3" id="KW-1185">Reference proteome</keyword>